<evidence type="ECO:0000313" key="2">
    <source>
        <dbReference type="EMBL" id="GAA2061889.1"/>
    </source>
</evidence>
<evidence type="ECO:0000313" key="3">
    <source>
        <dbReference type="Proteomes" id="UP001500016"/>
    </source>
</evidence>
<protein>
    <recommendedName>
        <fullName evidence="4">PQQ-binding-like beta-propeller repeat protein</fullName>
    </recommendedName>
</protein>
<gene>
    <name evidence="2" type="ORF">GCM10009801_04540</name>
</gene>
<dbReference type="RefSeq" id="WP_344523338.1">
    <property type="nucleotide sequence ID" value="NZ_BAAAPE010000001.1"/>
</dbReference>
<dbReference type="PROSITE" id="PS51257">
    <property type="entry name" value="PROKAR_LIPOPROTEIN"/>
    <property type="match status" value="1"/>
</dbReference>
<dbReference type="SUPFAM" id="SSF50998">
    <property type="entry name" value="Quinoprotein alcohol dehydrogenase-like"/>
    <property type="match status" value="1"/>
</dbReference>
<dbReference type="Proteomes" id="UP001500016">
    <property type="component" value="Unassembled WGS sequence"/>
</dbReference>
<evidence type="ECO:0000256" key="1">
    <source>
        <dbReference type="SAM" id="MobiDB-lite"/>
    </source>
</evidence>
<name>A0ABN2VGX5_9ACTN</name>
<evidence type="ECO:0008006" key="4">
    <source>
        <dbReference type="Google" id="ProtNLM"/>
    </source>
</evidence>
<proteinExistence type="predicted"/>
<comment type="caution">
    <text evidence="2">The sequence shown here is derived from an EMBL/GenBank/DDBJ whole genome shotgun (WGS) entry which is preliminary data.</text>
</comment>
<dbReference type="InterPro" id="IPR011047">
    <property type="entry name" value="Quinoprotein_ADH-like_sf"/>
</dbReference>
<reference evidence="2 3" key="1">
    <citation type="journal article" date="2019" name="Int. J. Syst. Evol. Microbiol.">
        <title>The Global Catalogue of Microorganisms (GCM) 10K type strain sequencing project: providing services to taxonomists for standard genome sequencing and annotation.</title>
        <authorList>
            <consortium name="The Broad Institute Genomics Platform"/>
            <consortium name="The Broad Institute Genome Sequencing Center for Infectious Disease"/>
            <person name="Wu L."/>
            <person name="Ma J."/>
        </authorList>
    </citation>
    <scope>NUCLEOTIDE SEQUENCE [LARGE SCALE GENOMIC DNA]</scope>
    <source>
        <strain evidence="2 3">JCM 15478</strain>
    </source>
</reference>
<sequence length="451" mass="46929">MPPRSRMAVAAGAALAAVSLISGCGPEEGADAGGEGGSGSTAAKAKLLHQVPMPKVSEMADAMGMWTTDRNFVKVGLKRISGYPLSGGTARWQIPLAGEVCWSSPEPTKDGLVAVLFENDKADYADCTEVGLVDLNTGKLRWHKRAMDDGDPISFDEVTIGGGTVAAGGTGGTAAWSTGGRALWKSDSMDGKCPADAYAGSGEKLIAVRDCGTVKNPKLRVETVNPRTRAAKSAFNLPAGTENVHVASADPLVLAVDDGKAKGGSGVSEFLTVDDSVRRGQLLSRIPMGGGKYGQYDADCPATEVTDCKQVVVSKEADALYLGTQDSAGDEANNDVVALSLKTGKRIARIPGASGGRFLPIGLGRDGEVLVYQQSGYTKGGAVWKISPSTRKKTKILQNPTSSRKTESALEIGDGRIHYAHGRLYIGNDDVTEPSGSRAEKDPLAAVFGTK</sequence>
<dbReference type="EMBL" id="BAAAPE010000001">
    <property type="protein sequence ID" value="GAA2061889.1"/>
    <property type="molecule type" value="Genomic_DNA"/>
</dbReference>
<accession>A0ABN2VGX5</accession>
<organism evidence="2 3">
    <name type="scientific">Streptomyces albiaxialis</name>
    <dbReference type="NCBI Taxonomy" id="329523"/>
    <lineage>
        <taxon>Bacteria</taxon>
        <taxon>Bacillati</taxon>
        <taxon>Actinomycetota</taxon>
        <taxon>Actinomycetes</taxon>
        <taxon>Kitasatosporales</taxon>
        <taxon>Streptomycetaceae</taxon>
        <taxon>Streptomyces</taxon>
    </lineage>
</organism>
<keyword evidence="3" id="KW-1185">Reference proteome</keyword>
<feature type="region of interest" description="Disordered" evidence="1">
    <location>
        <begin position="429"/>
        <end position="451"/>
    </location>
</feature>